<protein>
    <submittedName>
        <fullName evidence="1">Uncharacterized protein</fullName>
    </submittedName>
</protein>
<gene>
    <name evidence="1" type="ORF">M8C21_014309</name>
</gene>
<dbReference type="AlphaFoldDB" id="A0AAD5CPJ3"/>
<keyword evidence="2" id="KW-1185">Reference proteome</keyword>
<proteinExistence type="predicted"/>
<evidence type="ECO:0000313" key="2">
    <source>
        <dbReference type="Proteomes" id="UP001206925"/>
    </source>
</evidence>
<feature type="non-terminal residue" evidence="1">
    <location>
        <position position="1"/>
    </location>
</feature>
<reference evidence="1" key="1">
    <citation type="submission" date="2022-06" db="EMBL/GenBank/DDBJ databases">
        <title>Uncovering the hologenomic basis of an extraordinary plant invasion.</title>
        <authorList>
            <person name="Bieker V.C."/>
            <person name="Martin M.D."/>
            <person name="Gilbert T."/>
            <person name="Hodgins K."/>
            <person name="Battlay P."/>
            <person name="Petersen B."/>
            <person name="Wilson J."/>
        </authorList>
    </citation>
    <scope>NUCLEOTIDE SEQUENCE</scope>
    <source>
        <strain evidence="1">AA19_3_7</strain>
        <tissue evidence="1">Leaf</tissue>
    </source>
</reference>
<comment type="caution">
    <text evidence="1">The sequence shown here is derived from an EMBL/GenBank/DDBJ whole genome shotgun (WGS) entry which is preliminary data.</text>
</comment>
<evidence type="ECO:0000313" key="1">
    <source>
        <dbReference type="EMBL" id="KAI7744409.1"/>
    </source>
</evidence>
<name>A0AAD5CPJ3_AMBAR</name>
<organism evidence="1 2">
    <name type="scientific">Ambrosia artemisiifolia</name>
    <name type="common">Common ragweed</name>
    <dbReference type="NCBI Taxonomy" id="4212"/>
    <lineage>
        <taxon>Eukaryota</taxon>
        <taxon>Viridiplantae</taxon>
        <taxon>Streptophyta</taxon>
        <taxon>Embryophyta</taxon>
        <taxon>Tracheophyta</taxon>
        <taxon>Spermatophyta</taxon>
        <taxon>Magnoliopsida</taxon>
        <taxon>eudicotyledons</taxon>
        <taxon>Gunneridae</taxon>
        <taxon>Pentapetalae</taxon>
        <taxon>asterids</taxon>
        <taxon>campanulids</taxon>
        <taxon>Asterales</taxon>
        <taxon>Asteraceae</taxon>
        <taxon>Asteroideae</taxon>
        <taxon>Heliantheae alliance</taxon>
        <taxon>Heliantheae</taxon>
        <taxon>Ambrosia</taxon>
    </lineage>
</organism>
<sequence length="65" mass="6926">MVSMLGHFKMFAVIVEDLKAFDIGGGGGEYGSGAWSFLCAAFALYQFTVTDSSLLPDDVKEGDIV</sequence>
<accession>A0AAD5CPJ3</accession>
<dbReference type="Proteomes" id="UP001206925">
    <property type="component" value="Unassembled WGS sequence"/>
</dbReference>
<dbReference type="EMBL" id="JAMZMK010007543">
    <property type="protein sequence ID" value="KAI7744409.1"/>
    <property type="molecule type" value="Genomic_DNA"/>
</dbReference>